<dbReference type="EMBL" id="JAUSVL010000001">
    <property type="protein sequence ID" value="MDQ0291361.1"/>
    <property type="molecule type" value="Genomic_DNA"/>
</dbReference>
<evidence type="ECO:0000313" key="13">
    <source>
        <dbReference type="Proteomes" id="UP001238163"/>
    </source>
</evidence>
<comment type="function">
    <text evidence="5 9">Has an important function as a repair enzyme for proteins that have been inactivated by oxidation. Catalyzes the reversible oxidation-reduction of methionine sulfoxide in proteins to methionine.</text>
</comment>
<dbReference type="GO" id="GO:0008113">
    <property type="term" value="F:peptide-methionine (S)-S-oxide reductase activity"/>
    <property type="evidence" value="ECO:0007669"/>
    <property type="project" value="UniProtKB-UniRule"/>
</dbReference>
<dbReference type="InterPro" id="IPR002569">
    <property type="entry name" value="Met_Sox_Rdtase_MsrA_dom"/>
</dbReference>
<evidence type="ECO:0000256" key="8">
    <source>
        <dbReference type="ARBA" id="ARBA00048782"/>
    </source>
</evidence>
<dbReference type="PROSITE" id="PS00763">
    <property type="entry name" value="GLUTATHIONE_PEROXID_2"/>
    <property type="match status" value="1"/>
</dbReference>
<evidence type="ECO:0000256" key="3">
    <source>
        <dbReference type="ARBA" id="ARBA00023002"/>
    </source>
</evidence>
<dbReference type="InterPro" id="IPR002579">
    <property type="entry name" value="Met_Sox_Rdtase_MsrB_dom"/>
</dbReference>
<dbReference type="Gene3D" id="3.30.1060.10">
    <property type="entry name" value="Peptide methionine sulphoxide reductase MsrA"/>
    <property type="match status" value="1"/>
</dbReference>
<dbReference type="PROSITE" id="PS51355">
    <property type="entry name" value="GLUTATHIONE_PEROXID_3"/>
    <property type="match status" value="1"/>
</dbReference>
<dbReference type="GO" id="GO:0033743">
    <property type="term" value="F:peptide-methionine (R)-S-oxide reductase activity"/>
    <property type="evidence" value="ECO:0007669"/>
    <property type="project" value="UniProtKB-EC"/>
</dbReference>
<dbReference type="InterPro" id="IPR036509">
    <property type="entry name" value="Met_Sox_Rdtase_MsrA_sf"/>
</dbReference>
<dbReference type="Gene3D" id="2.170.150.20">
    <property type="entry name" value="Peptide methionine sulfoxide reductase"/>
    <property type="match status" value="1"/>
</dbReference>
<dbReference type="InterPro" id="IPR029760">
    <property type="entry name" value="GPX_CS"/>
</dbReference>
<comment type="similarity">
    <text evidence="9">Belongs to the MsrA Met sulfoxide reductase family.</text>
</comment>
<organism evidence="12 13">
    <name type="scientific">Oligosphaera ethanolica</name>
    <dbReference type="NCBI Taxonomy" id="760260"/>
    <lineage>
        <taxon>Bacteria</taxon>
        <taxon>Pseudomonadati</taxon>
        <taxon>Lentisphaerota</taxon>
        <taxon>Oligosphaeria</taxon>
        <taxon>Oligosphaerales</taxon>
        <taxon>Oligosphaeraceae</taxon>
        <taxon>Oligosphaera</taxon>
    </lineage>
</organism>
<evidence type="ECO:0000256" key="2">
    <source>
        <dbReference type="ARBA" id="ARBA00022559"/>
    </source>
</evidence>
<dbReference type="PANTHER" id="PTHR11592:SF78">
    <property type="entry name" value="GLUTATHIONE PEROXIDASE"/>
    <property type="match status" value="1"/>
</dbReference>
<dbReference type="NCBIfam" id="TIGR00401">
    <property type="entry name" value="msrA"/>
    <property type="match status" value="1"/>
</dbReference>
<feature type="active site" evidence="9">
    <location>
        <position position="146"/>
    </location>
</feature>
<dbReference type="Pfam" id="PF01641">
    <property type="entry name" value="SelR"/>
    <property type="match status" value="1"/>
</dbReference>
<accession>A0AAE3VJ51</accession>
<comment type="caution">
    <text evidence="12">The sequence shown here is derived from an EMBL/GenBank/DDBJ whole genome shotgun (WGS) entry which is preliminary data.</text>
</comment>
<keyword evidence="13" id="KW-1185">Reference proteome</keyword>
<evidence type="ECO:0000256" key="6">
    <source>
        <dbReference type="ARBA" id="ARBA00047806"/>
    </source>
</evidence>
<dbReference type="NCBIfam" id="NF004036">
    <property type="entry name" value="PRK05508.1"/>
    <property type="match status" value="1"/>
</dbReference>
<comment type="similarity">
    <text evidence="1 10">Belongs to the glutathione peroxidase family.</text>
</comment>
<dbReference type="PRINTS" id="PR01011">
    <property type="entry name" value="GLUTPROXDASE"/>
</dbReference>
<gene>
    <name evidence="9" type="primary">msrA</name>
    <name evidence="12" type="ORF">J3R75_003468</name>
</gene>
<dbReference type="SUPFAM" id="SSF51316">
    <property type="entry name" value="Mss4-like"/>
    <property type="match status" value="1"/>
</dbReference>
<evidence type="ECO:0000313" key="12">
    <source>
        <dbReference type="EMBL" id="MDQ0291361.1"/>
    </source>
</evidence>
<dbReference type="GO" id="GO:0004601">
    <property type="term" value="F:peroxidase activity"/>
    <property type="evidence" value="ECO:0007669"/>
    <property type="project" value="UniProtKB-KW"/>
</dbReference>
<protein>
    <recommendedName>
        <fullName evidence="9">Peptide methionine sulfoxide reductase MsrA</fullName>
        <shortName evidence="9">Protein-methionine-S-oxide reductase</shortName>
        <ecNumber evidence="9">1.8.4.11</ecNumber>
    </recommendedName>
    <alternativeName>
        <fullName evidence="9">Peptide-methionine (S)-S-oxide reductase</fullName>
        <shortName evidence="9">Peptide Met(O) reductase</shortName>
    </alternativeName>
</protein>
<keyword evidence="3 9" id="KW-0560">Oxidoreductase</keyword>
<keyword evidence="4" id="KW-0511">Multifunctional enzyme</keyword>
<evidence type="ECO:0000256" key="9">
    <source>
        <dbReference type="HAMAP-Rule" id="MF_01401"/>
    </source>
</evidence>
<sequence length="489" mass="53847">MDKQDKQEPQELSSPYGALADFEREVILNKGTERPFTGKYYKSSEQGVYACRNCGAPLYSADDKFQSECGWPAFDDEIPGQVRRSRDADGRRVEITCVRCGGHLGHVFTGEAMTAKDTRHCVNSVSLVHEGADSVRIRRAVFAGGCFWGVETLLASQPGVLAAVSGYTGGALANPSYRQVCAGNTGHAEAVQVFYDPARTDFLSLCRYFLEIHDPTQFERQGPDIGSQYRSAIFYADEEQKRTAAALLSVLKKRGVAVQTALEPLGRFWNAETYHQDYYAKNGKQPYCHAWQQRFSNDEIVALAAELGLKSKTRAGGTGAETAKGETMSIYDYTVKTAAGEDESLGIYKGKVLLIVNVASKCGFTPQYQGLEELYKIYGERGLVVLGFPCNQFKSQEPGSDADIQEFCRLNYGVSFPVYAKIDVNGDSAHPLFKYLKEQKGGVLGRAIKWNFTKFLVGADGTVIDRYAPTTKPQDIAKDIEKALAAVVK</sequence>
<dbReference type="PROSITE" id="PS51790">
    <property type="entry name" value="MSRB"/>
    <property type="match status" value="1"/>
</dbReference>
<dbReference type="RefSeq" id="WP_307264050.1">
    <property type="nucleotide sequence ID" value="NZ_JAUSVL010000001.1"/>
</dbReference>
<dbReference type="Pfam" id="PF00255">
    <property type="entry name" value="GSHPx"/>
    <property type="match status" value="1"/>
</dbReference>
<dbReference type="InterPro" id="IPR029759">
    <property type="entry name" value="GPX_AS"/>
</dbReference>
<dbReference type="Pfam" id="PF01625">
    <property type="entry name" value="PMSR"/>
    <property type="match status" value="1"/>
</dbReference>
<dbReference type="GO" id="GO:0034599">
    <property type="term" value="P:cellular response to oxidative stress"/>
    <property type="evidence" value="ECO:0007669"/>
    <property type="project" value="TreeGrafter"/>
</dbReference>
<dbReference type="InterPro" id="IPR000889">
    <property type="entry name" value="Glutathione_peroxidase"/>
</dbReference>
<dbReference type="Proteomes" id="UP001238163">
    <property type="component" value="Unassembled WGS sequence"/>
</dbReference>
<dbReference type="NCBIfam" id="NF004042">
    <property type="entry name" value="PRK05550.1"/>
    <property type="match status" value="1"/>
</dbReference>
<comment type="catalytic activity">
    <reaction evidence="6 9">
        <text>L-methionyl-[protein] + [thioredoxin]-disulfide + H2O = L-methionyl-(S)-S-oxide-[protein] + [thioredoxin]-dithiol</text>
        <dbReference type="Rhea" id="RHEA:14217"/>
        <dbReference type="Rhea" id="RHEA-COMP:10698"/>
        <dbReference type="Rhea" id="RHEA-COMP:10700"/>
        <dbReference type="Rhea" id="RHEA-COMP:12313"/>
        <dbReference type="Rhea" id="RHEA-COMP:12315"/>
        <dbReference type="ChEBI" id="CHEBI:15377"/>
        <dbReference type="ChEBI" id="CHEBI:16044"/>
        <dbReference type="ChEBI" id="CHEBI:29950"/>
        <dbReference type="ChEBI" id="CHEBI:44120"/>
        <dbReference type="ChEBI" id="CHEBI:50058"/>
        <dbReference type="EC" id="1.8.4.11"/>
    </reaction>
</comment>
<dbReference type="PROSITE" id="PS00460">
    <property type="entry name" value="GLUTATHIONE_PEROXID_1"/>
    <property type="match status" value="1"/>
</dbReference>
<dbReference type="FunFam" id="3.40.30.10:FF:000010">
    <property type="entry name" value="Glutathione peroxidase"/>
    <property type="match status" value="1"/>
</dbReference>
<proteinExistence type="inferred from homology"/>
<evidence type="ECO:0000256" key="1">
    <source>
        <dbReference type="ARBA" id="ARBA00006926"/>
    </source>
</evidence>
<keyword evidence="2 10" id="KW-0575">Peroxidase</keyword>
<dbReference type="SUPFAM" id="SSF55068">
    <property type="entry name" value="Peptide methionine sulfoxide reductase"/>
    <property type="match status" value="1"/>
</dbReference>
<evidence type="ECO:0000256" key="4">
    <source>
        <dbReference type="ARBA" id="ARBA00023268"/>
    </source>
</evidence>
<comment type="catalytic activity">
    <reaction evidence="8 9">
        <text>[thioredoxin]-disulfide + L-methionine + H2O = L-methionine (S)-S-oxide + [thioredoxin]-dithiol</text>
        <dbReference type="Rhea" id="RHEA:19993"/>
        <dbReference type="Rhea" id="RHEA-COMP:10698"/>
        <dbReference type="Rhea" id="RHEA-COMP:10700"/>
        <dbReference type="ChEBI" id="CHEBI:15377"/>
        <dbReference type="ChEBI" id="CHEBI:29950"/>
        <dbReference type="ChEBI" id="CHEBI:50058"/>
        <dbReference type="ChEBI" id="CHEBI:57844"/>
        <dbReference type="ChEBI" id="CHEBI:58772"/>
        <dbReference type="EC" id="1.8.4.11"/>
    </reaction>
</comment>
<dbReference type="EC" id="1.8.4.11" evidence="9"/>
<dbReference type="AlphaFoldDB" id="A0AAE3VJ51"/>
<dbReference type="InterPro" id="IPR036249">
    <property type="entry name" value="Thioredoxin-like_sf"/>
</dbReference>
<evidence type="ECO:0000259" key="11">
    <source>
        <dbReference type="PROSITE" id="PS51790"/>
    </source>
</evidence>
<name>A0AAE3VJ51_9BACT</name>
<comment type="catalytic activity">
    <reaction evidence="7">
        <text>L-methionyl-[protein] + [thioredoxin]-disulfide + H2O = L-methionyl-(R)-S-oxide-[protein] + [thioredoxin]-dithiol</text>
        <dbReference type="Rhea" id="RHEA:24164"/>
        <dbReference type="Rhea" id="RHEA-COMP:10698"/>
        <dbReference type="Rhea" id="RHEA-COMP:10700"/>
        <dbReference type="Rhea" id="RHEA-COMP:12313"/>
        <dbReference type="Rhea" id="RHEA-COMP:12314"/>
        <dbReference type="ChEBI" id="CHEBI:15377"/>
        <dbReference type="ChEBI" id="CHEBI:16044"/>
        <dbReference type="ChEBI" id="CHEBI:29950"/>
        <dbReference type="ChEBI" id="CHEBI:45764"/>
        <dbReference type="ChEBI" id="CHEBI:50058"/>
        <dbReference type="EC" id="1.8.4.12"/>
    </reaction>
</comment>
<evidence type="ECO:0000256" key="7">
    <source>
        <dbReference type="ARBA" id="ARBA00048488"/>
    </source>
</evidence>
<dbReference type="SUPFAM" id="SSF52833">
    <property type="entry name" value="Thioredoxin-like"/>
    <property type="match status" value="1"/>
</dbReference>
<evidence type="ECO:0000256" key="5">
    <source>
        <dbReference type="ARBA" id="ARBA00024679"/>
    </source>
</evidence>
<reference evidence="12" key="1">
    <citation type="submission" date="2023-07" db="EMBL/GenBank/DDBJ databases">
        <title>Genomic Encyclopedia of Type Strains, Phase IV (KMG-IV): sequencing the most valuable type-strain genomes for metagenomic binning, comparative biology and taxonomic classification.</title>
        <authorList>
            <person name="Goeker M."/>
        </authorList>
    </citation>
    <scope>NUCLEOTIDE SEQUENCE</scope>
    <source>
        <strain evidence="12">DSM 24202</strain>
    </source>
</reference>
<dbReference type="CDD" id="cd00340">
    <property type="entry name" value="GSH_Peroxidase"/>
    <property type="match status" value="1"/>
</dbReference>
<dbReference type="HAMAP" id="MF_01401">
    <property type="entry name" value="MsrA"/>
    <property type="match status" value="1"/>
</dbReference>
<dbReference type="Gene3D" id="3.40.30.10">
    <property type="entry name" value="Glutaredoxin"/>
    <property type="match status" value="1"/>
</dbReference>
<feature type="domain" description="MsrB" evidence="11">
    <location>
        <begin position="12"/>
        <end position="132"/>
    </location>
</feature>
<dbReference type="PANTHER" id="PTHR11592">
    <property type="entry name" value="GLUTATHIONE PEROXIDASE"/>
    <property type="match status" value="1"/>
</dbReference>
<dbReference type="InterPro" id="IPR011057">
    <property type="entry name" value="Mss4-like_sf"/>
</dbReference>
<evidence type="ECO:0000256" key="10">
    <source>
        <dbReference type="RuleBase" id="RU000499"/>
    </source>
</evidence>